<evidence type="ECO:0000313" key="2">
    <source>
        <dbReference type="Proteomes" id="UP000031523"/>
    </source>
</evidence>
<keyword evidence="2" id="KW-1185">Reference proteome</keyword>
<dbReference type="KEGG" id="sals:SLNWT_3212"/>
<dbReference type="AlphaFoldDB" id="A0A0B5EMB2"/>
<gene>
    <name evidence="1" type="ORF">SLNWT_3212</name>
</gene>
<sequence>MEYYLGTRDRPRSVETDLDDIVGEGIEAAHAFVRKVSGGEGILTSAHLPEEPFEGDPLDGEPRIPLWVTVVPFWPEDPDDGKELPKERLRLEIPARHFETRVDPGGGVVHNGPTLGLVSLAVRRHFGDGREGTVLRIHREEPD</sequence>
<evidence type="ECO:0000313" key="1">
    <source>
        <dbReference type="EMBL" id="AJE83588.1"/>
    </source>
</evidence>
<organism evidence="1 2">
    <name type="scientific">Streptomyces albus (strain ATCC 21838 / DSM 41398 / FERM P-419 / JCM 4703 / NBRC 107858)</name>
    <dbReference type="NCBI Taxonomy" id="1081613"/>
    <lineage>
        <taxon>Bacteria</taxon>
        <taxon>Bacillati</taxon>
        <taxon>Actinomycetota</taxon>
        <taxon>Actinomycetes</taxon>
        <taxon>Kitasatosporales</taxon>
        <taxon>Streptomycetaceae</taxon>
        <taxon>Streptomyces</taxon>
    </lineage>
</organism>
<proteinExistence type="predicted"/>
<dbReference type="Proteomes" id="UP000031523">
    <property type="component" value="Chromosome"/>
</dbReference>
<protein>
    <submittedName>
        <fullName evidence="1">Uncharacterized protein</fullName>
    </submittedName>
</protein>
<name>A0A0B5EMB2_STRA4</name>
<accession>A0A0B5EMB2</accession>
<reference evidence="1 2" key="1">
    <citation type="submission" date="2015-01" db="EMBL/GenBank/DDBJ databases">
        <title>Enhanced salinomycin production by adjusting the supply of polyketide extender units in Streptomyce albus DSM 41398.</title>
        <authorList>
            <person name="Lu C."/>
        </authorList>
    </citation>
    <scope>NUCLEOTIDE SEQUENCE [LARGE SCALE GENOMIC DNA]</scope>
    <source>
        <strain evidence="2">ATCC 21838 / DSM 41398 / FERM P-419 / JCM 4703 / NBRC 107858</strain>
    </source>
</reference>
<dbReference type="EMBL" id="CP010519">
    <property type="protein sequence ID" value="AJE83588.1"/>
    <property type="molecule type" value="Genomic_DNA"/>
</dbReference>